<keyword evidence="11" id="KW-1185">Reference proteome</keyword>
<keyword evidence="7" id="KW-0479">Metal-binding</keyword>
<evidence type="ECO:0000256" key="8">
    <source>
        <dbReference type="ARBA" id="ARBA00022842"/>
    </source>
</evidence>
<sequence length="252" mass="28001">MKKVLAFDLDDTLAVTKSPVSDRMAVLLGRLLEHYDVCVITGGTFKQIRSQVIDRLNVSPQQLARFHAMPTCGTRYYRYDALGGEWELQYAEDLSEKERAHIVDVLEKTAKDMGIWCEEPAGEIIEDRISQITMSALGQQAAPEDKYAWAEKFKDVRPVYRDKVAEQLPGLEVRIGGTTSTDITRPGIDKAYGIGKLIDALDISKDEVLFFGDKLNEGGNDYPVKMMGVDSIAVDGWETTAYALDGVLGVTE</sequence>
<evidence type="ECO:0000256" key="6">
    <source>
        <dbReference type="ARBA" id="ARBA00022490"/>
    </source>
</evidence>
<evidence type="ECO:0000256" key="4">
    <source>
        <dbReference type="ARBA" id="ARBA00011738"/>
    </source>
</evidence>
<dbReference type="EMBL" id="CP124550">
    <property type="protein sequence ID" value="WIO46125.1"/>
    <property type="molecule type" value="Genomic_DNA"/>
</dbReference>
<evidence type="ECO:0000256" key="2">
    <source>
        <dbReference type="ARBA" id="ARBA00004699"/>
    </source>
</evidence>
<evidence type="ECO:0000313" key="10">
    <source>
        <dbReference type="EMBL" id="WIO46125.1"/>
    </source>
</evidence>
<comment type="similarity">
    <text evidence="3">Belongs to the eukaryotic PMM family.</text>
</comment>
<protein>
    <recommendedName>
        <fullName evidence="5">phosphomannomutase</fullName>
        <ecNumber evidence="5">5.4.2.8</ecNumber>
    </recommendedName>
</protein>
<keyword evidence="9" id="KW-0413">Isomerase</keyword>
<dbReference type="NCBIfam" id="TIGR01484">
    <property type="entry name" value="HAD-SF-IIB"/>
    <property type="match status" value="1"/>
</dbReference>
<dbReference type="GO" id="GO:0016787">
    <property type="term" value="F:hydrolase activity"/>
    <property type="evidence" value="ECO:0007669"/>
    <property type="project" value="UniProtKB-KW"/>
</dbReference>
<dbReference type="RefSeq" id="WP_376753670.1">
    <property type="nucleotide sequence ID" value="NZ_CP124550.1"/>
</dbReference>
<dbReference type="InterPro" id="IPR023214">
    <property type="entry name" value="HAD_sf"/>
</dbReference>
<dbReference type="InterPro" id="IPR006379">
    <property type="entry name" value="HAD-SF_hydro_IIB"/>
</dbReference>
<evidence type="ECO:0000256" key="5">
    <source>
        <dbReference type="ARBA" id="ARBA00012730"/>
    </source>
</evidence>
<reference evidence="10 11" key="1">
    <citation type="journal article" date="2023" name="Cell">
        <title>Genetic manipulation of Patescibacteria provides mechanistic insights into microbial dark matter and the epibiotic lifestyle.</title>
        <authorList>
            <person name="Wang Y."/>
            <person name="Gallagher L.A."/>
            <person name="Andrade P.A."/>
            <person name="Liu A."/>
            <person name="Humphreys I.R."/>
            <person name="Turkarslan S."/>
            <person name="Cutler K.J."/>
            <person name="Arrieta-Ortiz M.L."/>
            <person name="Li Y."/>
            <person name="Radey M.C."/>
            <person name="McLean J.S."/>
            <person name="Cong Q."/>
            <person name="Baker D."/>
            <person name="Baliga N.S."/>
            <person name="Peterson S.B."/>
            <person name="Mougous J.D."/>
        </authorList>
    </citation>
    <scope>NUCLEOTIDE SEQUENCE [LARGE SCALE GENOMIC DNA]</scope>
    <source>
        <strain evidence="10 11">ML1</strain>
    </source>
</reference>
<comment type="pathway">
    <text evidence="2">Nucleotide-sugar biosynthesis; GDP-alpha-D-mannose biosynthesis; alpha-D-mannose 1-phosphate from D-fructose 6-phosphate: step 2/2.</text>
</comment>
<evidence type="ECO:0000256" key="3">
    <source>
        <dbReference type="ARBA" id="ARBA00009736"/>
    </source>
</evidence>
<dbReference type="Gene3D" id="3.30.1240.20">
    <property type="match status" value="1"/>
</dbReference>
<evidence type="ECO:0000256" key="9">
    <source>
        <dbReference type="ARBA" id="ARBA00023235"/>
    </source>
</evidence>
<evidence type="ECO:0000256" key="7">
    <source>
        <dbReference type="ARBA" id="ARBA00022723"/>
    </source>
</evidence>
<dbReference type="Gene3D" id="3.40.50.1000">
    <property type="entry name" value="HAD superfamily/HAD-like"/>
    <property type="match status" value="1"/>
</dbReference>
<dbReference type="Proteomes" id="UP001177295">
    <property type="component" value="Chromosome"/>
</dbReference>
<dbReference type="InterPro" id="IPR043169">
    <property type="entry name" value="PMM_cap"/>
</dbReference>
<dbReference type="Pfam" id="PF03332">
    <property type="entry name" value="PMM"/>
    <property type="match status" value="1"/>
</dbReference>
<gene>
    <name evidence="10" type="ORF">SEML1_0506</name>
</gene>
<dbReference type="PANTHER" id="PTHR10466:SF0">
    <property type="entry name" value="PHOSPHOMANNOMUTASE"/>
    <property type="match status" value="1"/>
</dbReference>
<dbReference type="PANTHER" id="PTHR10466">
    <property type="entry name" value="PHOSPHOMANNOMUTASE"/>
    <property type="match status" value="1"/>
</dbReference>
<proteinExistence type="inferred from homology"/>
<evidence type="ECO:0000313" key="11">
    <source>
        <dbReference type="Proteomes" id="UP001177295"/>
    </source>
</evidence>
<name>A0ABY8WUV9_9BACT</name>
<dbReference type="InterPro" id="IPR036412">
    <property type="entry name" value="HAD-like_sf"/>
</dbReference>
<keyword evidence="6" id="KW-0963">Cytoplasm</keyword>
<dbReference type="EC" id="5.4.2.8" evidence="5"/>
<keyword evidence="8" id="KW-0460">Magnesium</keyword>
<keyword evidence="10" id="KW-0378">Hydrolase</keyword>
<comment type="subunit">
    <text evidence="4">Homodimer.</text>
</comment>
<organism evidence="10 11">
    <name type="scientific">Candidatus Southlakia epibionticum</name>
    <dbReference type="NCBI Taxonomy" id="3043284"/>
    <lineage>
        <taxon>Bacteria</taxon>
        <taxon>Candidatus Saccharimonadota</taxon>
        <taxon>Candidatus Saccharimonadia</taxon>
        <taxon>Candidatus Saccharimonadales</taxon>
        <taxon>Candidatus Saccharimonadaceae</taxon>
        <taxon>Candidatus Southlakia</taxon>
    </lineage>
</organism>
<dbReference type="InterPro" id="IPR005002">
    <property type="entry name" value="PMM"/>
</dbReference>
<comment type="subcellular location">
    <subcellularLocation>
        <location evidence="1">Cytoplasm</location>
    </subcellularLocation>
</comment>
<dbReference type="SUPFAM" id="SSF56784">
    <property type="entry name" value="HAD-like"/>
    <property type="match status" value="1"/>
</dbReference>
<accession>A0ABY8WUV9</accession>
<evidence type="ECO:0000256" key="1">
    <source>
        <dbReference type="ARBA" id="ARBA00004496"/>
    </source>
</evidence>